<proteinExistence type="predicted"/>
<reference evidence="1 2" key="1">
    <citation type="submission" date="2020-07" db="EMBL/GenBank/DDBJ databases">
        <title>Sequencing the genomes of 1000 actinobacteria strains.</title>
        <authorList>
            <person name="Klenk H.-P."/>
        </authorList>
    </citation>
    <scope>NUCLEOTIDE SEQUENCE [LARGE SCALE GENOMIC DNA]</scope>
    <source>
        <strain evidence="1 2">DSM 18448</strain>
    </source>
</reference>
<dbReference type="EMBL" id="JACBZH010000001">
    <property type="protein sequence ID" value="NYH89561.1"/>
    <property type="molecule type" value="Genomic_DNA"/>
</dbReference>
<evidence type="ECO:0000313" key="2">
    <source>
        <dbReference type="Proteomes" id="UP000579605"/>
    </source>
</evidence>
<dbReference type="Proteomes" id="UP000579605">
    <property type="component" value="Unassembled WGS sequence"/>
</dbReference>
<dbReference type="RefSeq" id="WP_179787268.1">
    <property type="nucleotide sequence ID" value="NZ_BAAARR010000008.1"/>
</dbReference>
<protein>
    <submittedName>
        <fullName evidence="1">Uncharacterized protein</fullName>
    </submittedName>
</protein>
<sequence length="147" mass="16404">MRLDVTGLAVTRVAATWAYGRRDRAEMPAAAARSTAGPTGHEVLEIDHRRAVAHRPTSHEHRFTSVMPSPTVTSPPVASHFRVTTSTPALERLFDVLTDGFLHQPTDKHQSSLENTFDTDVRRLLYLAFRVPVNQSRHASNRCLKVP</sequence>
<accession>A0A852Z973</accession>
<dbReference type="AlphaFoldDB" id="A0A852Z973"/>
<gene>
    <name evidence="1" type="ORF">F4554_002199</name>
</gene>
<keyword evidence="2" id="KW-1185">Reference proteome</keyword>
<organism evidence="1 2">
    <name type="scientific">Actinopolymorpha rutila</name>
    <dbReference type="NCBI Taxonomy" id="446787"/>
    <lineage>
        <taxon>Bacteria</taxon>
        <taxon>Bacillati</taxon>
        <taxon>Actinomycetota</taxon>
        <taxon>Actinomycetes</taxon>
        <taxon>Propionibacteriales</taxon>
        <taxon>Actinopolymorphaceae</taxon>
        <taxon>Actinopolymorpha</taxon>
    </lineage>
</organism>
<comment type="caution">
    <text evidence="1">The sequence shown here is derived from an EMBL/GenBank/DDBJ whole genome shotgun (WGS) entry which is preliminary data.</text>
</comment>
<evidence type="ECO:0000313" key="1">
    <source>
        <dbReference type="EMBL" id="NYH89561.1"/>
    </source>
</evidence>
<name>A0A852Z973_9ACTN</name>